<dbReference type="InterPro" id="IPR006070">
    <property type="entry name" value="Sua5-like_dom"/>
</dbReference>
<dbReference type="Gene3D" id="3.90.870.10">
    <property type="entry name" value="DHBP synthase"/>
    <property type="match status" value="1"/>
</dbReference>
<feature type="binding site" evidence="14">
    <location>
        <position position="43"/>
    </location>
    <ligand>
        <name>L-threonine</name>
        <dbReference type="ChEBI" id="CHEBI:57926"/>
    </ligand>
</feature>
<gene>
    <name evidence="17" type="ORF">B0H94_10650</name>
</gene>
<keyword evidence="6 13" id="KW-0808">Transferase</keyword>
<evidence type="ECO:0000313" key="18">
    <source>
        <dbReference type="Proteomes" id="UP000242310"/>
    </source>
</evidence>
<evidence type="ECO:0000256" key="1">
    <source>
        <dbReference type="ARBA" id="ARBA00004496"/>
    </source>
</evidence>
<feature type="binding site" evidence="14">
    <location>
        <position position="129"/>
    </location>
    <ligand>
        <name>L-threonine</name>
        <dbReference type="ChEBI" id="CHEBI:57926"/>
    </ligand>
</feature>
<dbReference type="InterPro" id="IPR005145">
    <property type="entry name" value="Sua5_C"/>
</dbReference>
<dbReference type="NCBIfam" id="TIGR00057">
    <property type="entry name" value="L-threonylcarbamoyladenylate synthase"/>
    <property type="match status" value="1"/>
</dbReference>
<keyword evidence="18" id="KW-1185">Reference proteome</keyword>
<evidence type="ECO:0000256" key="15">
    <source>
        <dbReference type="SAM" id="MobiDB-lite"/>
    </source>
</evidence>
<dbReference type="InterPro" id="IPR038385">
    <property type="entry name" value="Sua5/YwlC_C"/>
</dbReference>
<feature type="binding site" evidence="14">
    <location>
        <position position="189"/>
    </location>
    <ligand>
        <name>L-threonine</name>
        <dbReference type="ChEBI" id="CHEBI:57926"/>
    </ligand>
</feature>
<dbReference type="SUPFAM" id="SSF55821">
    <property type="entry name" value="YrdC/RibB"/>
    <property type="match status" value="1"/>
</dbReference>
<keyword evidence="5 13" id="KW-0963">Cytoplasm</keyword>
<dbReference type="EMBL" id="PYAV01000006">
    <property type="protein sequence ID" value="PSL45795.1"/>
    <property type="molecule type" value="Genomic_DNA"/>
</dbReference>
<sequence>MGNVNTRLWTIHQTLPADLRNQRIQEAAKALQDGKTIAFPTETVYGLGGSAWKPDAIDRIFSAKGRPNDNPLILHIGSKNQLDELVLQVPKLAETLMDAFWPGPLTLILPKRPEVPERVTGGLNTVAVRLPGHKLARELLQASGVPVAAPSANRSGRPSPTTAAHVEKDLSGRVDGIVDGGATGFGLESTVVDATGTTPVILRPGGITSEAIQKVCGSVEVAEKEDNEAHPQSPGMKYTHYAPDGDLYIIEGSTAFFQKNITSAQKAGRQVAALADDKELSELKPDTAVSLGAAADTNEAARRLYAALREADEAEAEIIFARSYASDGIGGALMNRLEKAAGGKYLREG</sequence>
<feature type="binding site" evidence="14">
    <location>
        <position position="151"/>
    </location>
    <ligand>
        <name>ATP</name>
        <dbReference type="ChEBI" id="CHEBI:30616"/>
    </ligand>
</feature>
<keyword evidence="8 13" id="KW-0548">Nucleotidyltransferase</keyword>
<dbReference type="Proteomes" id="UP000242310">
    <property type="component" value="Unassembled WGS sequence"/>
</dbReference>
<feature type="binding site" evidence="14">
    <location>
        <position position="125"/>
    </location>
    <ligand>
        <name>ATP</name>
        <dbReference type="ChEBI" id="CHEBI:30616"/>
    </ligand>
</feature>
<comment type="subcellular location">
    <subcellularLocation>
        <location evidence="1 13">Cytoplasm</location>
    </subcellularLocation>
</comment>
<evidence type="ECO:0000256" key="3">
    <source>
        <dbReference type="ARBA" id="ARBA00012584"/>
    </source>
</evidence>
<dbReference type="GO" id="GO:0000049">
    <property type="term" value="F:tRNA binding"/>
    <property type="evidence" value="ECO:0007669"/>
    <property type="project" value="TreeGrafter"/>
</dbReference>
<dbReference type="GO" id="GO:0005737">
    <property type="term" value="C:cytoplasm"/>
    <property type="evidence" value="ECO:0007669"/>
    <property type="project" value="UniProtKB-SubCell"/>
</dbReference>
<evidence type="ECO:0000256" key="13">
    <source>
        <dbReference type="PIRNR" id="PIRNR004930"/>
    </source>
</evidence>
<comment type="function">
    <text evidence="13">Required for the formation of a threonylcarbamoyl group on adenosine at position 37 (t(6)A37) in tRNAs that read codons beginning with adenine.</text>
</comment>
<dbReference type="InterPro" id="IPR010923">
    <property type="entry name" value="T(6)A37_SUA5"/>
</dbReference>
<evidence type="ECO:0000256" key="11">
    <source>
        <dbReference type="ARBA" id="ARBA00029774"/>
    </source>
</evidence>
<dbReference type="EC" id="2.7.7.87" evidence="3 13"/>
<evidence type="ECO:0000256" key="12">
    <source>
        <dbReference type="ARBA" id="ARBA00048366"/>
    </source>
</evidence>
<keyword evidence="10 13" id="KW-0067">ATP-binding</keyword>
<evidence type="ECO:0000256" key="5">
    <source>
        <dbReference type="ARBA" id="ARBA00022490"/>
    </source>
</evidence>
<dbReference type="GO" id="GO:0005524">
    <property type="term" value="F:ATP binding"/>
    <property type="evidence" value="ECO:0007669"/>
    <property type="project" value="UniProtKB-UniRule"/>
</dbReference>
<feature type="binding site" evidence="14">
    <location>
        <position position="203"/>
    </location>
    <ligand>
        <name>ATP</name>
        <dbReference type="ChEBI" id="CHEBI:30616"/>
    </ligand>
</feature>
<feature type="binding site" evidence="14">
    <location>
        <position position="70"/>
    </location>
    <ligand>
        <name>ATP</name>
        <dbReference type="ChEBI" id="CHEBI:30616"/>
    </ligand>
</feature>
<dbReference type="GO" id="GO:0006450">
    <property type="term" value="P:regulation of translational fidelity"/>
    <property type="evidence" value="ECO:0007669"/>
    <property type="project" value="TreeGrafter"/>
</dbReference>
<dbReference type="InterPro" id="IPR050156">
    <property type="entry name" value="TC-AMP_synthase_SUA5"/>
</dbReference>
<dbReference type="Pfam" id="PF03481">
    <property type="entry name" value="Sua5_C"/>
    <property type="match status" value="1"/>
</dbReference>
<evidence type="ECO:0000259" key="16">
    <source>
        <dbReference type="PROSITE" id="PS51163"/>
    </source>
</evidence>
<dbReference type="PROSITE" id="PS51163">
    <property type="entry name" value="YRDC"/>
    <property type="match status" value="1"/>
</dbReference>
<dbReference type="GO" id="GO:0008033">
    <property type="term" value="P:tRNA processing"/>
    <property type="evidence" value="ECO:0007669"/>
    <property type="project" value="UniProtKB-KW"/>
</dbReference>
<feature type="binding site" evidence="14">
    <location>
        <position position="241"/>
    </location>
    <ligand>
        <name>ATP</name>
        <dbReference type="ChEBI" id="CHEBI:30616"/>
    </ligand>
</feature>
<evidence type="ECO:0000256" key="14">
    <source>
        <dbReference type="PIRSR" id="PIRSR004930-1"/>
    </source>
</evidence>
<feature type="binding site" evidence="14">
    <location>
        <position position="75"/>
    </location>
    <ligand>
        <name>L-threonine</name>
        <dbReference type="ChEBI" id="CHEBI:57926"/>
    </ligand>
</feature>
<evidence type="ECO:0000256" key="10">
    <source>
        <dbReference type="ARBA" id="ARBA00022840"/>
    </source>
</evidence>
<evidence type="ECO:0000256" key="2">
    <source>
        <dbReference type="ARBA" id="ARBA00007663"/>
    </source>
</evidence>
<keyword evidence="7 13" id="KW-0819">tRNA processing</keyword>
<dbReference type="GO" id="GO:0003725">
    <property type="term" value="F:double-stranded RNA binding"/>
    <property type="evidence" value="ECO:0007669"/>
    <property type="project" value="UniProtKB-UniRule"/>
</dbReference>
<dbReference type="FunFam" id="3.90.870.10:FF:000008">
    <property type="entry name" value="Threonylcarbamoyl-AMP synthase"/>
    <property type="match status" value="1"/>
</dbReference>
<dbReference type="GO" id="GO:0061710">
    <property type="term" value="F:L-threonylcarbamoyladenylate synthase"/>
    <property type="evidence" value="ECO:0007669"/>
    <property type="project" value="UniProtKB-EC"/>
</dbReference>
<feature type="binding site" evidence="14">
    <location>
        <position position="149"/>
    </location>
    <ligand>
        <name>L-threonine</name>
        <dbReference type="ChEBI" id="CHEBI:57926"/>
    </ligand>
</feature>
<protein>
    <recommendedName>
        <fullName evidence="4 13">Threonylcarbamoyl-AMP synthase</fullName>
        <shortName evidence="13">TC-AMP synthase</shortName>
        <ecNumber evidence="3 13">2.7.7.87</ecNumber>
    </recommendedName>
    <alternativeName>
        <fullName evidence="11 13">L-threonylcarbamoyladenylate synthase</fullName>
    </alternativeName>
</protein>
<dbReference type="RefSeq" id="WP_106588474.1">
    <property type="nucleotide sequence ID" value="NZ_PYAV01000006.1"/>
</dbReference>
<evidence type="ECO:0000256" key="7">
    <source>
        <dbReference type="ARBA" id="ARBA00022694"/>
    </source>
</evidence>
<dbReference type="AlphaFoldDB" id="A0A2P8HHU3"/>
<feature type="binding site" evidence="14">
    <location>
        <position position="159"/>
    </location>
    <ligand>
        <name>ATP</name>
        <dbReference type="ChEBI" id="CHEBI:30616"/>
    </ligand>
</feature>
<organism evidence="17 18">
    <name type="scientific">Salsuginibacillus halophilus</name>
    <dbReference type="NCBI Taxonomy" id="517424"/>
    <lineage>
        <taxon>Bacteria</taxon>
        <taxon>Bacillati</taxon>
        <taxon>Bacillota</taxon>
        <taxon>Bacilli</taxon>
        <taxon>Bacillales</taxon>
        <taxon>Bacillaceae</taxon>
        <taxon>Salsuginibacillus</taxon>
    </lineage>
</organism>
<evidence type="ECO:0000256" key="6">
    <source>
        <dbReference type="ARBA" id="ARBA00022679"/>
    </source>
</evidence>
<dbReference type="InterPro" id="IPR017945">
    <property type="entry name" value="DHBP_synth_RibB-like_a/b_dom"/>
</dbReference>
<accession>A0A2P8HHU3</accession>
<feature type="region of interest" description="Disordered" evidence="15">
    <location>
        <begin position="147"/>
        <end position="166"/>
    </location>
</feature>
<comment type="caution">
    <text evidence="17">The sequence shown here is derived from an EMBL/GenBank/DDBJ whole genome shotgun (WGS) entry which is preliminary data.</text>
</comment>
<dbReference type="Pfam" id="PF01300">
    <property type="entry name" value="Sua5_yciO_yrdC"/>
    <property type="match status" value="1"/>
</dbReference>
<feature type="domain" description="YrdC-like" evidence="16">
    <location>
        <begin position="21"/>
        <end position="207"/>
    </location>
</feature>
<dbReference type="PANTHER" id="PTHR17490:SF16">
    <property type="entry name" value="THREONYLCARBAMOYL-AMP SYNTHASE"/>
    <property type="match status" value="1"/>
</dbReference>
<dbReference type="PANTHER" id="PTHR17490">
    <property type="entry name" value="SUA5"/>
    <property type="match status" value="1"/>
</dbReference>
<comment type="catalytic activity">
    <reaction evidence="12 13">
        <text>L-threonine + hydrogencarbonate + ATP = L-threonylcarbamoyladenylate + diphosphate + H2O</text>
        <dbReference type="Rhea" id="RHEA:36407"/>
        <dbReference type="ChEBI" id="CHEBI:15377"/>
        <dbReference type="ChEBI" id="CHEBI:17544"/>
        <dbReference type="ChEBI" id="CHEBI:30616"/>
        <dbReference type="ChEBI" id="CHEBI:33019"/>
        <dbReference type="ChEBI" id="CHEBI:57926"/>
        <dbReference type="ChEBI" id="CHEBI:73682"/>
        <dbReference type="EC" id="2.7.7.87"/>
    </reaction>
</comment>
<dbReference type="OrthoDB" id="9814580at2"/>
<reference evidence="17 18" key="1">
    <citation type="submission" date="2018-03" db="EMBL/GenBank/DDBJ databases">
        <title>Genomic Encyclopedia of Type Strains, Phase III (KMG-III): the genomes of soil and plant-associated and newly described type strains.</title>
        <authorList>
            <person name="Whitman W."/>
        </authorList>
    </citation>
    <scope>NUCLEOTIDE SEQUENCE [LARGE SCALE GENOMIC DNA]</scope>
    <source>
        <strain evidence="17 18">CGMCC 1.07653</strain>
    </source>
</reference>
<evidence type="ECO:0000256" key="4">
    <source>
        <dbReference type="ARBA" id="ARBA00015492"/>
    </source>
</evidence>
<feature type="binding site" evidence="14">
    <location>
        <position position="66"/>
    </location>
    <ligand>
        <name>ATP</name>
        <dbReference type="ChEBI" id="CHEBI:30616"/>
    </ligand>
</feature>
<feature type="compositionally biased region" description="Polar residues" evidence="15">
    <location>
        <begin position="152"/>
        <end position="162"/>
    </location>
</feature>
<comment type="similarity">
    <text evidence="2 13">Belongs to the SUA5 family.</text>
</comment>
<proteinExistence type="inferred from homology"/>
<evidence type="ECO:0000256" key="9">
    <source>
        <dbReference type="ARBA" id="ARBA00022741"/>
    </source>
</evidence>
<dbReference type="Gene3D" id="3.40.50.11030">
    <property type="entry name" value="Threonylcarbamoyl-AMP synthase, C-terminal domain"/>
    <property type="match status" value="1"/>
</dbReference>
<evidence type="ECO:0000256" key="8">
    <source>
        <dbReference type="ARBA" id="ARBA00022695"/>
    </source>
</evidence>
<evidence type="ECO:0000313" key="17">
    <source>
        <dbReference type="EMBL" id="PSL45795.1"/>
    </source>
</evidence>
<name>A0A2P8HHU3_9BACI</name>
<keyword evidence="9 13" id="KW-0547">Nucleotide-binding</keyword>
<dbReference type="PIRSF" id="PIRSF004930">
    <property type="entry name" value="Tln_factor_SUA5"/>
    <property type="match status" value="1"/>
</dbReference>